<evidence type="ECO:0000256" key="1">
    <source>
        <dbReference type="ARBA" id="ARBA00010838"/>
    </source>
</evidence>
<dbReference type="GO" id="GO:0005975">
    <property type="term" value="P:carbohydrate metabolic process"/>
    <property type="evidence" value="ECO:0007669"/>
    <property type="project" value="InterPro"/>
</dbReference>
<keyword evidence="3" id="KW-0326">Glycosidase</keyword>
<dbReference type="AlphaFoldDB" id="A0A9P7FVQ2"/>
<dbReference type="PANTHER" id="PTHR10353">
    <property type="entry name" value="GLYCOSYL HYDROLASE"/>
    <property type="match status" value="1"/>
</dbReference>
<name>A0A9P7FVQ2_9AGAR</name>
<evidence type="ECO:0000256" key="5">
    <source>
        <dbReference type="SAM" id="MobiDB-lite"/>
    </source>
</evidence>
<protein>
    <recommendedName>
        <fullName evidence="8">Beta-glucosidase</fullName>
    </recommendedName>
</protein>
<dbReference type="InterPro" id="IPR017853">
    <property type="entry name" value="GH"/>
</dbReference>
<reference evidence="6" key="2">
    <citation type="submission" date="2021-10" db="EMBL/GenBank/DDBJ databases">
        <title>Phylogenomics reveals ancestral predisposition of the termite-cultivated fungus Termitomyces towards a domesticated lifestyle.</title>
        <authorList>
            <person name="Auxier B."/>
            <person name="Grum-Grzhimaylo A."/>
            <person name="Cardenas M.E."/>
            <person name="Lodge J.D."/>
            <person name="Laessoe T."/>
            <person name="Pedersen O."/>
            <person name="Smith M.E."/>
            <person name="Kuyper T.W."/>
            <person name="Franco-Molano E.A."/>
            <person name="Baroni T.J."/>
            <person name="Aanen D.K."/>
        </authorList>
    </citation>
    <scope>NUCLEOTIDE SEQUENCE</scope>
    <source>
        <strain evidence="6">D49</strain>
    </source>
</reference>
<dbReference type="InterPro" id="IPR001360">
    <property type="entry name" value="Glyco_hydro_1"/>
</dbReference>
<comment type="caution">
    <text evidence="6">The sequence shown here is derived from an EMBL/GenBank/DDBJ whole genome shotgun (WGS) entry which is preliminary data.</text>
</comment>
<keyword evidence="2" id="KW-0378">Hydrolase</keyword>
<proteinExistence type="inferred from homology"/>
<gene>
    <name evidence="6" type="ORF">H0H81_009001</name>
</gene>
<dbReference type="Proteomes" id="UP000717328">
    <property type="component" value="Unassembled WGS sequence"/>
</dbReference>
<feature type="region of interest" description="Disordered" evidence="5">
    <location>
        <begin position="320"/>
        <end position="352"/>
    </location>
</feature>
<dbReference type="Gene3D" id="3.20.20.80">
    <property type="entry name" value="Glycosidases"/>
    <property type="match status" value="3"/>
</dbReference>
<accession>A0A9P7FVQ2</accession>
<evidence type="ECO:0000256" key="4">
    <source>
        <dbReference type="RuleBase" id="RU003690"/>
    </source>
</evidence>
<evidence type="ECO:0000313" key="7">
    <source>
        <dbReference type="Proteomes" id="UP000717328"/>
    </source>
</evidence>
<keyword evidence="7" id="KW-1185">Reference proteome</keyword>
<dbReference type="OrthoDB" id="65569at2759"/>
<dbReference type="Pfam" id="PF00232">
    <property type="entry name" value="Glyco_hydro_1"/>
    <property type="match status" value="2"/>
</dbReference>
<sequence>MAAPQFRKLPADFLWGFATGKYYSHRLSFQIEGSAAVDGRGKSIWDDFSKTPGKTQDGRNGDVATDSYRLWREDLALLSQYGIKAYRFSISWSRIIPLGGRGDPINPLGIKFYSDFIDALLQRGITPFVTLYHWDLPQALHDRYGGWLNKDEIVKDYAHYAKVCFEAFGDRVKHCVGHNLIIAHAHAVQIYREQFKRTQGGQIGITLNGDWQMPYDDNPEKNGFAVKGENDMPLEQALVDTDRVNYFRGTTAALLAAVNEDGVDVRAYFPWSKLPASADGYLTRFGVTYVDYTTQKRYPKASAKFLIQWFKDHHEDPLARPPAPAVSLSKHAVERNSSSSSEVSTAKASLADPDLPTLKTAAVELPTRPKPRKTAFRRWVSAFVALCK</sequence>
<dbReference type="SUPFAM" id="SSF51445">
    <property type="entry name" value="(Trans)glycosidases"/>
    <property type="match status" value="1"/>
</dbReference>
<dbReference type="GO" id="GO:0008422">
    <property type="term" value="F:beta-glucosidase activity"/>
    <property type="evidence" value="ECO:0007669"/>
    <property type="project" value="TreeGrafter"/>
</dbReference>
<comment type="similarity">
    <text evidence="1 4">Belongs to the glycosyl hydrolase 1 family.</text>
</comment>
<dbReference type="PANTHER" id="PTHR10353:SF36">
    <property type="entry name" value="LP05116P"/>
    <property type="match status" value="1"/>
</dbReference>
<reference evidence="6" key="1">
    <citation type="submission" date="2021-02" db="EMBL/GenBank/DDBJ databases">
        <authorList>
            <person name="Nieuwenhuis M."/>
            <person name="Van De Peppel L.J.J."/>
        </authorList>
    </citation>
    <scope>NUCLEOTIDE SEQUENCE</scope>
    <source>
        <strain evidence="6">D49</strain>
    </source>
</reference>
<evidence type="ECO:0000313" key="6">
    <source>
        <dbReference type="EMBL" id="KAG5636145.1"/>
    </source>
</evidence>
<dbReference type="EMBL" id="JABCKI010005970">
    <property type="protein sequence ID" value="KAG5636145.1"/>
    <property type="molecule type" value="Genomic_DNA"/>
</dbReference>
<evidence type="ECO:0008006" key="8">
    <source>
        <dbReference type="Google" id="ProtNLM"/>
    </source>
</evidence>
<evidence type="ECO:0000256" key="3">
    <source>
        <dbReference type="ARBA" id="ARBA00023295"/>
    </source>
</evidence>
<evidence type="ECO:0000256" key="2">
    <source>
        <dbReference type="ARBA" id="ARBA00022801"/>
    </source>
</evidence>
<organism evidence="6 7">
    <name type="scientific">Sphagnurus paluster</name>
    <dbReference type="NCBI Taxonomy" id="117069"/>
    <lineage>
        <taxon>Eukaryota</taxon>
        <taxon>Fungi</taxon>
        <taxon>Dikarya</taxon>
        <taxon>Basidiomycota</taxon>
        <taxon>Agaricomycotina</taxon>
        <taxon>Agaricomycetes</taxon>
        <taxon>Agaricomycetidae</taxon>
        <taxon>Agaricales</taxon>
        <taxon>Tricholomatineae</taxon>
        <taxon>Lyophyllaceae</taxon>
        <taxon>Sphagnurus</taxon>
    </lineage>
</organism>